<evidence type="ECO:0000256" key="2">
    <source>
        <dbReference type="ARBA" id="ARBA00022692"/>
    </source>
</evidence>
<feature type="transmembrane region" description="Helical" evidence="7">
    <location>
        <begin position="54"/>
        <end position="77"/>
    </location>
</feature>
<dbReference type="OrthoDB" id="3529975at2759"/>
<feature type="region of interest" description="Disordered" evidence="6">
    <location>
        <begin position="303"/>
        <end position="348"/>
    </location>
</feature>
<evidence type="ECO:0000256" key="1">
    <source>
        <dbReference type="ARBA" id="ARBA00004141"/>
    </source>
</evidence>
<keyword evidence="10" id="KW-1185">Reference proteome</keyword>
<dbReference type="EMBL" id="ML994656">
    <property type="protein sequence ID" value="KAF2180761.1"/>
    <property type="molecule type" value="Genomic_DNA"/>
</dbReference>
<dbReference type="GO" id="GO:0016020">
    <property type="term" value="C:membrane"/>
    <property type="evidence" value="ECO:0007669"/>
    <property type="project" value="UniProtKB-SubCell"/>
</dbReference>
<dbReference type="Pfam" id="PF20684">
    <property type="entry name" value="Fung_rhodopsin"/>
    <property type="match status" value="1"/>
</dbReference>
<name>A0A6A6DMQ5_9PEZI</name>
<evidence type="ECO:0000256" key="6">
    <source>
        <dbReference type="SAM" id="MobiDB-lite"/>
    </source>
</evidence>
<proteinExistence type="inferred from homology"/>
<dbReference type="InterPro" id="IPR049326">
    <property type="entry name" value="Rhodopsin_dom_fungi"/>
</dbReference>
<feature type="transmembrane region" description="Helical" evidence="7">
    <location>
        <begin position="136"/>
        <end position="165"/>
    </location>
</feature>
<keyword evidence="4 7" id="KW-0472">Membrane</keyword>
<feature type="transmembrane region" description="Helical" evidence="7">
    <location>
        <begin position="255"/>
        <end position="275"/>
    </location>
</feature>
<feature type="transmembrane region" description="Helical" evidence="7">
    <location>
        <begin position="20"/>
        <end position="42"/>
    </location>
</feature>
<evidence type="ECO:0000256" key="3">
    <source>
        <dbReference type="ARBA" id="ARBA00022989"/>
    </source>
</evidence>
<comment type="subcellular location">
    <subcellularLocation>
        <location evidence="1">Membrane</location>
        <topology evidence="1">Multi-pass membrane protein</topology>
    </subcellularLocation>
</comment>
<evidence type="ECO:0000256" key="5">
    <source>
        <dbReference type="ARBA" id="ARBA00038359"/>
    </source>
</evidence>
<evidence type="ECO:0000256" key="7">
    <source>
        <dbReference type="SAM" id="Phobius"/>
    </source>
</evidence>
<feature type="compositionally biased region" description="Polar residues" evidence="6">
    <location>
        <begin position="303"/>
        <end position="318"/>
    </location>
</feature>
<feature type="transmembrane region" description="Helical" evidence="7">
    <location>
        <begin position="185"/>
        <end position="206"/>
    </location>
</feature>
<sequence length="348" mass="38980">MASEPVQFPPGFLEEDKGPSVVACCAAFIALEVVFVSLRFWARKIKKIRWGWDDAFYVLAALFSMATTILCLVEVYIGGVGRHAAALKMESPEKLVVWAKFAIIIPITYFPSVAFPKLSILALYLRIFEEPAYQIVCWATALFIGGNCIGAVIPAFFICIPLEYWWNKNLPGGGNCIDVNAWYRWPSIVNIATDLVMLAIPIPAIITLHTSKRVKAGLAATFLLGSIGFITAIVRFIGFFTEDMAADPTWVEVKLIWWTIMECQFYLFAASLISCKPLLRPIRDKLAPFTKKWGSWGSNFLSKRSSPKNSSYGVQGTSLEMPKREDSKQLEDGSSERQLWKDSRSDDC</sequence>
<protein>
    <recommendedName>
        <fullName evidence="8">Rhodopsin domain-containing protein</fullName>
    </recommendedName>
</protein>
<evidence type="ECO:0000256" key="4">
    <source>
        <dbReference type="ARBA" id="ARBA00023136"/>
    </source>
</evidence>
<organism evidence="9 10">
    <name type="scientific">Zopfia rhizophila CBS 207.26</name>
    <dbReference type="NCBI Taxonomy" id="1314779"/>
    <lineage>
        <taxon>Eukaryota</taxon>
        <taxon>Fungi</taxon>
        <taxon>Dikarya</taxon>
        <taxon>Ascomycota</taxon>
        <taxon>Pezizomycotina</taxon>
        <taxon>Dothideomycetes</taxon>
        <taxon>Dothideomycetes incertae sedis</taxon>
        <taxon>Zopfiaceae</taxon>
        <taxon>Zopfia</taxon>
    </lineage>
</organism>
<dbReference type="PANTHER" id="PTHR33048:SF156">
    <property type="entry name" value="INTEGRAL MEMBRANE PROTEIN"/>
    <property type="match status" value="1"/>
</dbReference>
<feature type="transmembrane region" description="Helical" evidence="7">
    <location>
        <begin position="97"/>
        <end position="124"/>
    </location>
</feature>
<evidence type="ECO:0000313" key="9">
    <source>
        <dbReference type="EMBL" id="KAF2180761.1"/>
    </source>
</evidence>
<dbReference type="InterPro" id="IPR052337">
    <property type="entry name" value="SAT4-like"/>
</dbReference>
<dbReference type="Proteomes" id="UP000800200">
    <property type="component" value="Unassembled WGS sequence"/>
</dbReference>
<dbReference type="PANTHER" id="PTHR33048">
    <property type="entry name" value="PTH11-LIKE INTEGRAL MEMBRANE PROTEIN (AFU_ORTHOLOGUE AFUA_5G11245)"/>
    <property type="match status" value="1"/>
</dbReference>
<feature type="compositionally biased region" description="Basic and acidic residues" evidence="6">
    <location>
        <begin position="321"/>
        <end position="348"/>
    </location>
</feature>
<reference evidence="9" key="1">
    <citation type="journal article" date="2020" name="Stud. Mycol.">
        <title>101 Dothideomycetes genomes: a test case for predicting lifestyles and emergence of pathogens.</title>
        <authorList>
            <person name="Haridas S."/>
            <person name="Albert R."/>
            <person name="Binder M."/>
            <person name="Bloem J."/>
            <person name="Labutti K."/>
            <person name="Salamov A."/>
            <person name="Andreopoulos B."/>
            <person name="Baker S."/>
            <person name="Barry K."/>
            <person name="Bills G."/>
            <person name="Bluhm B."/>
            <person name="Cannon C."/>
            <person name="Castanera R."/>
            <person name="Culley D."/>
            <person name="Daum C."/>
            <person name="Ezra D."/>
            <person name="Gonzalez J."/>
            <person name="Henrissat B."/>
            <person name="Kuo A."/>
            <person name="Liang C."/>
            <person name="Lipzen A."/>
            <person name="Lutzoni F."/>
            <person name="Magnuson J."/>
            <person name="Mondo S."/>
            <person name="Nolan M."/>
            <person name="Ohm R."/>
            <person name="Pangilinan J."/>
            <person name="Park H.-J."/>
            <person name="Ramirez L."/>
            <person name="Alfaro M."/>
            <person name="Sun H."/>
            <person name="Tritt A."/>
            <person name="Yoshinaga Y."/>
            <person name="Zwiers L.-H."/>
            <person name="Turgeon B."/>
            <person name="Goodwin S."/>
            <person name="Spatafora J."/>
            <person name="Crous P."/>
            <person name="Grigoriev I."/>
        </authorList>
    </citation>
    <scope>NUCLEOTIDE SEQUENCE</scope>
    <source>
        <strain evidence="9">CBS 207.26</strain>
    </source>
</reference>
<comment type="similarity">
    <text evidence="5">Belongs to the SAT4 family.</text>
</comment>
<dbReference type="AlphaFoldDB" id="A0A6A6DMQ5"/>
<accession>A0A6A6DMQ5</accession>
<feature type="domain" description="Rhodopsin" evidence="8">
    <location>
        <begin position="38"/>
        <end position="280"/>
    </location>
</feature>
<keyword evidence="2 7" id="KW-0812">Transmembrane</keyword>
<gene>
    <name evidence="9" type="ORF">K469DRAFT_639166</name>
</gene>
<feature type="transmembrane region" description="Helical" evidence="7">
    <location>
        <begin position="218"/>
        <end position="240"/>
    </location>
</feature>
<evidence type="ECO:0000259" key="8">
    <source>
        <dbReference type="Pfam" id="PF20684"/>
    </source>
</evidence>
<evidence type="ECO:0000313" key="10">
    <source>
        <dbReference type="Proteomes" id="UP000800200"/>
    </source>
</evidence>
<keyword evidence="3 7" id="KW-1133">Transmembrane helix</keyword>